<comment type="caution">
    <text evidence="3">The sequence shown here is derived from an EMBL/GenBank/DDBJ whole genome shotgun (WGS) entry which is preliminary data.</text>
</comment>
<dbReference type="InterPro" id="IPR011055">
    <property type="entry name" value="Dup_hybrid_motif"/>
</dbReference>
<dbReference type="InterPro" id="IPR050570">
    <property type="entry name" value="Cell_wall_metabolism_enzyme"/>
</dbReference>
<keyword evidence="1" id="KW-0472">Membrane</keyword>
<gene>
    <name evidence="3" type="ORF">A2909_00025</name>
</gene>
<dbReference type="AlphaFoldDB" id="A0A1G2LRY4"/>
<reference evidence="3 4" key="1">
    <citation type="journal article" date="2016" name="Nat. Commun.">
        <title>Thousands of microbial genomes shed light on interconnected biogeochemical processes in an aquifer system.</title>
        <authorList>
            <person name="Anantharaman K."/>
            <person name="Brown C.T."/>
            <person name="Hug L.A."/>
            <person name="Sharon I."/>
            <person name="Castelle C.J."/>
            <person name="Probst A.J."/>
            <person name="Thomas B.C."/>
            <person name="Singh A."/>
            <person name="Wilkins M.J."/>
            <person name="Karaoz U."/>
            <person name="Brodie E.L."/>
            <person name="Williams K.H."/>
            <person name="Hubbard S.S."/>
            <person name="Banfield J.F."/>
        </authorList>
    </citation>
    <scope>NUCLEOTIDE SEQUENCE [LARGE SCALE GENOMIC DNA]</scope>
</reference>
<feature type="domain" description="LysM" evidence="2">
    <location>
        <begin position="203"/>
        <end position="247"/>
    </location>
</feature>
<accession>A0A1G2LRY4</accession>
<dbReference type="PROSITE" id="PS51782">
    <property type="entry name" value="LYSM"/>
    <property type="match status" value="2"/>
</dbReference>
<dbReference type="PANTHER" id="PTHR21666:SF270">
    <property type="entry name" value="MUREIN HYDROLASE ACTIVATOR ENVC"/>
    <property type="match status" value="1"/>
</dbReference>
<dbReference type="Gene3D" id="3.10.350.10">
    <property type="entry name" value="LysM domain"/>
    <property type="match status" value="2"/>
</dbReference>
<dbReference type="CDD" id="cd00118">
    <property type="entry name" value="LysM"/>
    <property type="match status" value="2"/>
</dbReference>
<evidence type="ECO:0000256" key="1">
    <source>
        <dbReference type="SAM" id="Phobius"/>
    </source>
</evidence>
<dbReference type="Gene3D" id="2.70.70.10">
    <property type="entry name" value="Glucose Permease (Domain IIA)"/>
    <property type="match status" value="1"/>
</dbReference>
<feature type="transmembrane region" description="Helical" evidence="1">
    <location>
        <begin position="54"/>
        <end position="70"/>
    </location>
</feature>
<dbReference type="InterPro" id="IPR016047">
    <property type="entry name" value="M23ase_b-sheet_dom"/>
</dbReference>
<proteinExistence type="predicted"/>
<organism evidence="3 4">
    <name type="scientific">Candidatus Tagabacteria bacterium RIFCSPLOWO2_01_FULL_39_11</name>
    <dbReference type="NCBI Taxonomy" id="1802295"/>
    <lineage>
        <taxon>Bacteria</taxon>
        <taxon>Candidatus Tagaibacteriota</taxon>
    </lineage>
</organism>
<dbReference type="PANTHER" id="PTHR21666">
    <property type="entry name" value="PEPTIDASE-RELATED"/>
    <property type="match status" value="1"/>
</dbReference>
<evidence type="ECO:0000313" key="4">
    <source>
        <dbReference type="Proteomes" id="UP000178302"/>
    </source>
</evidence>
<name>A0A1G2LRY4_9BACT</name>
<dbReference type="Pfam" id="PF01476">
    <property type="entry name" value="LysM"/>
    <property type="match status" value="2"/>
</dbReference>
<dbReference type="EMBL" id="MHQZ01000011">
    <property type="protein sequence ID" value="OHA14405.1"/>
    <property type="molecule type" value="Genomic_DNA"/>
</dbReference>
<dbReference type="CDD" id="cd12797">
    <property type="entry name" value="M23_peptidase"/>
    <property type="match status" value="1"/>
</dbReference>
<dbReference type="SMART" id="SM00257">
    <property type="entry name" value="LysM"/>
    <property type="match status" value="2"/>
</dbReference>
<dbReference type="Pfam" id="PF01551">
    <property type="entry name" value="Peptidase_M23"/>
    <property type="match status" value="1"/>
</dbReference>
<feature type="domain" description="LysM" evidence="2">
    <location>
        <begin position="153"/>
        <end position="197"/>
    </location>
</feature>
<evidence type="ECO:0000313" key="3">
    <source>
        <dbReference type="EMBL" id="OHA14405.1"/>
    </source>
</evidence>
<keyword evidence="1" id="KW-0812">Transmembrane</keyword>
<keyword evidence="1" id="KW-1133">Transmembrane helix</keyword>
<evidence type="ECO:0000259" key="2">
    <source>
        <dbReference type="PROSITE" id="PS51782"/>
    </source>
</evidence>
<dbReference type="GO" id="GO:0004222">
    <property type="term" value="F:metalloendopeptidase activity"/>
    <property type="evidence" value="ECO:0007669"/>
    <property type="project" value="TreeGrafter"/>
</dbReference>
<sequence length="389" mass="42393">MKHRSGNKQKNHTTFPLEISDFNPVRATSFRKSFINKLLTGQEIIKPLFYRKRFFVFLLFFILIFNLLLPRTTEAGIISFLEKIFYNENEKSGASDSALTISLLQAPINENPLAGRGGVVINIVDENAILPITGPLGSIADVEEALSQSDQISIYVVREGDNLSQIAKMFGVDTNTIRWANNLKKDGLIKVGQTLVILPISGIQYTVKKGDTVKSIAREFRGDVDEILSFNDLSEDAALKTGETLIIPNGEITPVQGYEASGNIVKVKGTGGPKYVGYYIRPINGGRKTQGLHGYNGVDLAISCGSPIFATASGDVIISKSYGWNGGYGNYIAIKHPNGTQTLYAHNDSNIVFSGWHVAQGQVIGYVGSTGRSTGCHVHFEVRGATNPF</sequence>
<dbReference type="InterPro" id="IPR018392">
    <property type="entry name" value="LysM"/>
</dbReference>
<protein>
    <recommendedName>
        <fullName evidence="2">LysM domain-containing protein</fullName>
    </recommendedName>
</protein>
<dbReference type="SUPFAM" id="SSF51261">
    <property type="entry name" value="Duplicated hybrid motif"/>
    <property type="match status" value="1"/>
</dbReference>
<dbReference type="InterPro" id="IPR036779">
    <property type="entry name" value="LysM_dom_sf"/>
</dbReference>
<dbReference type="Proteomes" id="UP000178302">
    <property type="component" value="Unassembled WGS sequence"/>
</dbReference>